<evidence type="ECO:0000256" key="3">
    <source>
        <dbReference type="ARBA" id="ARBA00022989"/>
    </source>
</evidence>
<evidence type="ECO:0000313" key="10">
    <source>
        <dbReference type="Proteomes" id="UP001197093"/>
    </source>
</evidence>
<gene>
    <name evidence="9" type="ORF">NEMBOFW57_010305</name>
</gene>
<evidence type="ECO:0000256" key="2">
    <source>
        <dbReference type="ARBA" id="ARBA00022692"/>
    </source>
</evidence>
<keyword evidence="3 7" id="KW-1133">Transmembrane helix</keyword>
<feature type="region of interest" description="Disordered" evidence="6">
    <location>
        <begin position="204"/>
        <end position="234"/>
    </location>
</feature>
<keyword evidence="2 7" id="KW-0812">Transmembrane</keyword>
<protein>
    <recommendedName>
        <fullName evidence="8">Rhodopsin domain-containing protein</fullName>
    </recommendedName>
</protein>
<evidence type="ECO:0000313" key="9">
    <source>
        <dbReference type="EMBL" id="KAG7283947.1"/>
    </source>
</evidence>
<keyword evidence="10" id="KW-1185">Reference proteome</keyword>
<evidence type="ECO:0000256" key="6">
    <source>
        <dbReference type="SAM" id="MobiDB-lite"/>
    </source>
</evidence>
<evidence type="ECO:0000256" key="7">
    <source>
        <dbReference type="SAM" id="Phobius"/>
    </source>
</evidence>
<comment type="similarity">
    <text evidence="5">Belongs to the SAT4 family.</text>
</comment>
<feature type="domain" description="Rhodopsin" evidence="8">
    <location>
        <begin position="138"/>
        <end position="192"/>
    </location>
</feature>
<dbReference type="PANTHER" id="PTHR33048">
    <property type="entry name" value="PTH11-LIKE INTEGRAL MEMBRANE PROTEIN (AFU_ORTHOLOGUE AFUA_5G11245)"/>
    <property type="match status" value="1"/>
</dbReference>
<dbReference type="InterPro" id="IPR049326">
    <property type="entry name" value="Rhodopsin_dom_fungi"/>
</dbReference>
<dbReference type="Proteomes" id="UP001197093">
    <property type="component" value="Unassembled WGS sequence"/>
</dbReference>
<keyword evidence="4 7" id="KW-0472">Membrane</keyword>
<feature type="domain" description="Rhodopsin" evidence="8">
    <location>
        <begin position="62"/>
        <end position="136"/>
    </location>
</feature>
<feature type="transmembrane region" description="Helical" evidence="7">
    <location>
        <begin position="74"/>
        <end position="96"/>
    </location>
</feature>
<name>A0AAD4EMM0_9PEZI</name>
<feature type="transmembrane region" description="Helical" evidence="7">
    <location>
        <begin position="12"/>
        <end position="31"/>
    </location>
</feature>
<dbReference type="GO" id="GO:0016020">
    <property type="term" value="C:membrane"/>
    <property type="evidence" value="ECO:0007669"/>
    <property type="project" value="UniProtKB-SubCell"/>
</dbReference>
<feature type="transmembrane region" description="Helical" evidence="7">
    <location>
        <begin position="102"/>
        <end position="121"/>
    </location>
</feature>
<reference evidence="9" key="1">
    <citation type="submission" date="2023-02" db="EMBL/GenBank/DDBJ databases">
        <authorList>
            <person name="Palmer J.M."/>
        </authorList>
    </citation>
    <scope>NUCLEOTIDE SEQUENCE</scope>
    <source>
        <strain evidence="9">FW57</strain>
    </source>
</reference>
<dbReference type="Pfam" id="PF20684">
    <property type="entry name" value="Fung_rhodopsin"/>
    <property type="match status" value="2"/>
</dbReference>
<evidence type="ECO:0000256" key="4">
    <source>
        <dbReference type="ARBA" id="ARBA00023136"/>
    </source>
</evidence>
<dbReference type="AlphaFoldDB" id="A0AAD4EMM0"/>
<evidence type="ECO:0000256" key="5">
    <source>
        <dbReference type="ARBA" id="ARBA00038359"/>
    </source>
</evidence>
<sequence>MDLPGKDETQAPQLIASATLLWVLAASLVALRRYVRTKIVKVFGAEDWTLLAALSCEANISDVDALQITFAMQVCYMLSLAFTKISILVLYLRILTYHHARWITWAVLILTIVYNIVGFAVQMTTCVPLQKLWEPNLACAVSLIRTIYLKVVFEETIDPSWDSIGMSHWNCVEVNVAIVCACLMTMKPLISKLWPRLLDPPSSDAEDSVVDETSESPNGSLSTRFKRSEMTRVL</sequence>
<dbReference type="PANTHER" id="PTHR33048:SF146">
    <property type="entry name" value="INTEGRAL MEMBRANE PROTEIN"/>
    <property type="match status" value="1"/>
</dbReference>
<dbReference type="InterPro" id="IPR052337">
    <property type="entry name" value="SAT4-like"/>
</dbReference>
<evidence type="ECO:0000259" key="8">
    <source>
        <dbReference type="Pfam" id="PF20684"/>
    </source>
</evidence>
<accession>A0AAD4EMM0</accession>
<dbReference type="EMBL" id="JAHCVI010000006">
    <property type="protein sequence ID" value="KAG7283947.1"/>
    <property type="molecule type" value="Genomic_DNA"/>
</dbReference>
<organism evidence="9 10">
    <name type="scientific">Staphylotrichum longicolle</name>
    <dbReference type="NCBI Taxonomy" id="669026"/>
    <lineage>
        <taxon>Eukaryota</taxon>
        <taxon>Fungi</taxon>
        <taxon>Dikarya</taxon>
        <taxon>Ascomycota</taxon>
        <taxon>Pezizomycotina</taxon>
        <taxon>Sordariomycetes</taxon>
        <taxon>Sordariomycetidae</taxon>
        <taxon>Sordariales</taxon>
        <taxon>Chaetomiaceae</taxon>
        <taxon>Staphylotrichum</taxon>
    </lineage>
</organism>
<comment type="subcellular location">
    <subcellularLocation>
        <location evidence="1">Membrane</location>
        <topology evidence="1">Multi-pass membrane protein</topology>
    </subcellularLocation>
</comment>
<feature type="compositionally biased region" description="Acidic residues" evidence="6">
    <location>
        <begin position="204"/>
        <end position="214"/>
    </location>
</feature>
<comment type="caution">
    <text evidence="9">The sequence shown here is derived from an EMBL/GenBank/DDBJ whole genome shotgun (WGS) entry which is preliminary data.</text>
</comment>
<proteinExistence type="inferred from homology"/>
<evidence type="ECO:0000256" key="1">
    <source>
        <dbReference type="ARBA" id="ARBA00004141"/>
    </source>
</evidence>